<comment type="caution">
    <text evidence="10">The sequence shown here is derived from an EMBL/GenBank/DDBJ whole genome shotgun (WGS) entry which is preliminary data.</text>
</comment>
<dbReference type="InterPro" id="IPR011701">
    <property type="entry name" value="MFS"/>
</dbReference>
<feature type="transmembrane region" description="Helical" evidence="7">
    <location>
        <begin position="399"/>
        <end position="420"/>
    </location>
</feature>
<dbReference type="Pfam" id="PF07690">
    <property type="entry name" value="MFS_1"/>
    <property type="match status" value="1"/>
</dbReference>
<accession>A0A1R1PTY7</accession>
<feature type="transmembrane region" description="Helical" evidence="7">
    <location>
        <begin position="367"/>
        <end position="387"/>
    </location>
</feature>
<evidence type="ECO:0000256" key="7">
    <source>
        <dbReference type="SAM" id="Phobius"/>
    </source>
</evidence>
<dbReference type="InterPro" id="IPR020846">
    <property type="entry name" value="MFS_dom"/>
</dbReference>
<dbReference type="Proteomes" id="UP000188320">
    <property type="component" value="Unassembled WGS sequence"/>
</dbReference>
<dbReference type="PANTHER" id="PTHR43791">
    <property type="entry name" value="PERMEASE-RELATED"/>
    <property type="match status" value="1"/>
</dbReference>
<feature type="transmembrane region" description="Helical" evidence="7">
    <location>
        <begin position="116"/>
        <end position="136"/>
    </location>
</feature>
<name>A0A1R1PTY7_ZANCU</name>
<evidence type="ECO:0000259" key="8">
    <source>
        <dbReference type="PROSITE" id="PS50850"/>
    </source>
</evidence>
<reference evidence="11" key="1">
    <citation type="submission" date="2017-01" db="EMBL/GenBank/DDBJ databases">
        <authorList>
            <person name="Wang Y."/>
            <person name="White M."/>
            <person name="Kvist S."/>
            <person name="Moncalvo J.-M."/>
        </authorList>
    </citation>
    <scope>NUCLEOTIDE SEQUENCE [LARGE SCALE GENOMIC DNA]</scope>
    <source>
        <strain evidence="11">COL-18-3</strain>
    </source>
</reference>
<sequence>MSDLEKTVGIEVEDSHGREKERREVNKGLEFTQEEVSVLKKALRKIDMRVLPIMYLMYLVGAMDRYNMGAALINGIIEKLNLTSTDQGNINSLFFTTYIAMEPFANIILKKTRPSFWFPFIGISWSITCMCMAAVTNATQAVIIRLLLGIFEAGFTPGMITYLAYWYTREDLGSRMSIMFSAHPGSGIVNLLYGAFASIKIGKLIAYQSIFIFGGTITLVIAIAAIFIIQDYPEHVKFLTEKEKALVVKRINASQGSAERSHVTFKSILETILDWKVWAFAILNLSRTASLLILGLIGPTIIKSFGFSRSEATFLFAVVSAIGTCSTITFAFVFQKVPYWIRIVGADIITAAFFAVVAFSTNNVVRLVFMFALGIPVYAIFPIATSWMSVNAGSTQKRALMSAVFAMVGNVVGLAVPYLFTTATAPKYIAGYSLAFGLYALSIVVALTLAFALNKANKQREAHPQDVSHLTPEEQRAMHDFHPSFRYIL</sequence>
<feature type="transmembrane region" description="Helical" evidence="7">
    <location>
        <begin position="178"/>
        <end position="199"/>
    </location>
</feature>
<gene>
    <name evidence="10" type="ORF">AX774_g2025</name>
    <name evidence="9" type="ORF">AX774_g2182</name>
</gene>
<dbReference type="GO" id="GO:0016020">
    <property type="term" value="C:membrane"/>
    <property type="evidence" value="ECO:0007669"/>
    <property type="project" value="UniProtKB-SubCell"/>
</dbReference>
<feature type="transmembrane region" description="Helical" evidence="7">
    <location>
        <begin position="50"/>
        <end position="68"/>
    </location>
</feature>
<evidence type="ECO:0000256" key="4">
    <source>
        <dbReference type="ARBA" id="ARBA00022989"/>
    </source>
</evidence>
<keyword evidence="2" id="KW-0813">Transport</keyword>
<evidence type="ECO:0000313" key="9">
    <source>
        <dbReference type="EMBL" id="OMH84307.1"/>
    </source>
</evidence>
<feature type="transmembrane region" description="Helical" evidence="7">
    <location>
        <begin position="314"/>
        <end position="334"/>
    </location>
</feature>
<evidence type="ECO:0000256" key="6">
    <source>
        <dbReference type="SAM" id="MobiDB-lite"/>
    </source>
</evidence>
<feature type="transmembrane region" description="Helical" evidence="7">
    <location>
        <begin position="277"/>
        <end position="302"/>
    </location>
</feature>
<evidence type="ECO:0000256" key="2">
    <source>
        <dbReference type="ARBA" id="ARBA00022448"/>
    </source>
</evidence>
<feature type="transmembrane region" description="Helical" evidence="7">
    <location>
        <begin position="205"/>
        <end position="229"/>
    </location>
</feature>
<proteinExistence type="predicted"/>
<feature type="transmembrane region" description="Helical" evidence="7">
    <location>
        <begin position="339"/>
        <end position="361"/>
    </location>
</feature>
<dbReference type="EMBL" id="LSSK01000219">
    <property type="protein sequence ID" value="OMH84307.1"/>
    <property type="molecule type" value="Genomic_DNA"/>
</dbReference>
<comment type="subcellular location">
    <subcellularLocation>
        <location evidence="1">Membrane</location>
        <topology evidence="1">Multi-pass membrane protein</topology>
    </subcellularLocation>
</comment>
<keyword evidence="3 7" id="KW-0812">Transmembrane</keyword>
<feature type="region of interest" description="Disordered" evidence="6">
    <location>
        <begin position="1"/>
        <end position="23"/>
    </location>
</feature>
<organism evidence="10 11">
    <name type="scientific">Zancudomyces culisetae</name>
    <name type="common">Gut fungus</name>
    <name type="synonym">Smittium culisetae</name>
    <dbReference type="NCBI Taxonomy" id="1213189"/>
    <lineage>
        <taxon>Eukaryota</taxon>
        <taxon>Fungi</taxon>
        <taxon>Fungi incertae sedis</taxon>
        <taxon>Zoopagomycota</taxon>
        <taxon>Kickxellomycotina</taxon>
        <taxon>Harpellomycetes</taxon>
        <taxon>Harpellales</taxon>
        <taxon>Legeriomycetaceae</taxon>
        <taxon>Zancudomyces</taxon>
    </lineage>
</organism>
<protein>
    <submittedName>
        <fullName evidence="10">Putative tartrate transporter</fullName>
    </submittedName>
</protein>
<dbReference type="SUPFAM" id="SSF103473">
    <property type="entry name" value="MFS general substrate transporter"/>
    <property type="match status" value="1"/>
</dbReference>
<keyword evidence="5 7" id="KW-0472">Membrane</keyword>
<keyword evidence="4 7" id="KW-1133">Transmembrane helix</keyword>
<dbReference type="PROSITE" id="PS50850">
    <property type="entry name" value="MFS"/>
    <property type="match status" value="1"/>
</dbReference>
<feature type="domain" description="Major facilitator superfamily (MFS) profile" evidence="8">
    <location>
        <begin position="50"/>
        <end position="458"/>
    </location>
</feature>
<dbReference type="AlphaFoldDB" id="A0A1R1PTY7"/>
<evidence type="ECO:0000313" key="10">
    <source>
        <dbReference type="EMBL" id="OMH84455.1"/>
    </source>
</evidence>
<evidence type="ECO:0000313" key="11">
    <source>
        <dbReference type="Proteomes" id="UP000188320"/>
    </source>
</evidence>
<evidence type="ECO:0000256" key="1">
    <source>
        <dbReference type="ARBA" id="ARBA00004141"/>
    </source>
</evidence>
<evidence type="ECO:0000256" key="3">
    <source>
        <dbReference type="ARBA" id="ARBA00022692"/>
    </source>
</evidence>
<dbReference type="InterPro" id="IPR036259">
    <property type="entry name" value="MFS_trans_sf"/>
</dbReference>
<dbReference type="GO" id="GO:0022857">
    <property type="term" value="F:transmembrane transporter activity"/>
    <property type="evidence" value="ECO:0007669"/>
    <property type="project" value="InterPro"/>
</dbReference>
<feature type="transmembrane region" description="Helical" evidence="7">
    <location>
        <begin position="88"/>
        <end position="109"/>
    </location>
</feature>
<reference evidence="10" key="2">
    <citation type="submission" date="2017-01" db="EMBL/GenBank/DDBJ databases">
        <authorList>
            <person name="Mah S.A."/>
            <person name="Swanson W.J."/>
            <person name="Moy G.W."/>
            <person name="Vacquier V.D."/>
        </authorList>
    </citation>
    <scope>NUCLEOTIDE SEQUENCE [LARGE SCALE GENOMIC DNA]</scope>
    <source>
        <strain evidence="10">COL-18-3</strain>
    </source>
</reference>
<dbReference type="Gene3D" id="1.20.1250.20">
    <property type="entry name" value="MFS general substrate transporter like domains"/>
    <property type="match status" value="2"/>
</dbReference>
<dbReference type="EMBL" id="LSSK01000193">
    <property type="protein sequence ID" value="OMH84455.1"/>
    <property type="molecule type" value="Genomic_DNA"/>
</dbReference>
<keyword evidence="11" id="KW-1185">Reference proteome</keyword>
<dbReference type="PANTHER" id="PTHR43791:SF36">
    <property type="entry name" value="TRANSPORTER, PUTATIVE (AFU_ORTHOLOGUE AFUA_6G08340)-RELATED"/>
    <property type="match status" value="1"/>
</dbReference>
<feature type="transmembrane region" description="Helical" evidence="7">
    <location>
        <begin position="142"/>
        <end position="166"/>
    </location>
</feature>
<dbReference type="OrthoDB" id="19923at2759"/>
<feature type="transmembrane region" description="Helical" evidence="7">
    <location>
        <begin position="432"/>
        <end position="453"/>
    </location>
</feature>
<evidence type="ECO:0000256" key="5">
    <source>
        <dbReference type="ARBA" id="ARBA00023136"/>
    </source>
</evidence>